<sequence length="248" mass="27337">MALVFLMVGFLAFVIVGSGTEDEWQGRIKKPVGLALLGTAVTWIFWWMVDPVEGGVFLLYSPLILLVMAVLTRLAGRGAAKWFWLGVLAFVSASVLLIPIVKLLERVPSWDGYDVVVTLEADTPEGPRSASGICRLRGELFDLLTRDGNRQYSFSMDSIFLDLGEGRSVTLSLRPSGGRLSLPPKGAGLKYKHSLVNGKERVRFVNAMQPVYTARNGQKTMVIRPAESAAFFGPGYSLGRMILRWPEE</sequence>
<accession>A0ABZ2IXZ0</accession>
<organism evidence="2 3">
    <name type="scientific">Pseudodesulfovibrio methanolicus</name>
    <dbReference type="NCBI Taxonomy" id="3126690"/>
    <lineage>
        <taxon>Bacteria</taxon>
        <taxon>Pseudomonadati</taxon>
        <taxon>Thermodesulfobacteriota</taxon>
        <taxon>Desulfovibrionia</taxon>
        <taxon>Desulfovibrionales</taxon>
        <taxon>Desulfovibrionaceae</taxon>
    </lineage>
</organism>
<gene>
    <name evidence="2" type="ORF">V8V93_04420</name>
</gene>
<dbReference type="RefSeq" id="WP_338669151.1">
    <property type="nucleotide sequence ID" value="NZ_CP146609.1"/>
</dbReference>
<evidence type="ECO:0008006" key="4">
    <source>
        <dbReference type="Google" id="ProtNLM"/>
    </source>
</evidence>
<name>A0ABZ2IXZ0_9BACT</name>
<keyword evidence="1" id="KW-0812">Transmembrane</keyword>
<dbReference type="EMBL" id="CP146609">
    <property type="protein sequence ID" value="WWX23453.1"/>
    <property type="molecule type" value="Genomic_DNA"/>
</dbReference>
<feature type="transmembrane region" description="Helical" evidence="1">
    <location>
        <begin position="33"/>
        <end position="49"/>
    </location>
</feature>
<evidence type="ECO:0000256" key="1">
    <source>
        <dbReference type="SAM" id="Phobius"/>
    </source>
</evidence>
<evidence type="ECO:0000313" key="2">
    <source>
        <dbReference type="EMBL" id="WWX23453.1"/>
    </source>
</evidence>
<feature type="transmembrane region" description="Helical" evidence="1">
    <location>
        <begin position="56"/>
        <end position="76"/>
    </location>
</feature>
<protein>
    <recommendedName>
        <fullName evidence="4">DUF4131 domain-containing protein</fullName>
    </recommendedName>
</protein>
<evidence type="ECO:0000313" key="3">
    <source>
        <dbReference type="Proteomes" id="UP001385389"/>
    </source>
</evidence>
<reference evidence="2 3" key="1">
    <citation type="submission" date="2024-03" db="EMBL/GenBank/DDBJ databases">
        <title>Phenotype and Genome Characterization of a Sulfate-Reducing Bacterium Pseudodesulfovibrio sp. strain 5S69, isolated from Petroleum Reservoir in Tatarstan (Russia).</title>
        <authorList>
            <person name="Bidzhieva S.K."/>
            <person name="Kadnikov V."/>
            <person name="Tourova T.P."/>
            <person name="Samigullina S.R."/>
            <person name="Sokolova D.S."/>
            <person name="Poltaraus A.B."/>
            <person name="Avtukh A.N."/>
            <person name="Tereshina V.M."/>
            <person name="Mardanov A.V."/>
            <person name="Nazina T.N."/>
        </authorList>
    </citation>
    <scope>NUCLEOTIDE SEQUENCE [LARGE SCALE GENOMIC DNA]</scope>
    <source>
        <strain evidence="2 3">5S69</strain>
    </source>
</reference>
<keyword evidence="1" id="KW-0472">Membrane</keyword>
<proteinExistence type="predicted"/>
<dbReference type="Proteomes" id="UP001385389">
    <property type="component" value="Chromosome"/>
</dbReference>
<keyword evidence="3" id="KW-1185">Reference proteome</keyword>
<keyword evidence="1" id="KW-1133">Transmembrane helix</keyword>
<feature type="transmembrane region" description="Helical" evidence="1">
    <location>
        <begin position="82"/>
        <end position="101"/>
    </location>
</feature>